<protein>
    <submittedName>
        <fullName evidence="2">Uncharacterized protein</fullName>
    </submittedName>
</protein>
<dbReference type="Proteomes" id="UP001320245">
    <property type="component" value="Unassembled WGS sequence"/>
</dbReference>
<sequence length="89" mass="10121">MKGTHDSVRKQVGRVRVKGKGKGKVELQGQVHKSRVPYKGRDMDKDKDKDNNNNMDTWTHGTMGIAEGRRRGILWGEKEKTKSGKSRET</sequence>
<name>A0AAN9U4J2_9PEZI</name>
<organism evidence="2 3">
    <name type="scientific">Cytospora paraplurivora</name>
    <dbReference type="NCBI Taxonomy" id="2898453"/>
    <lineage>
        <taxon>Eukaryota</taxon>
        <taxon>Fungi</taxon>
        <taxon>Dikarya</taxon>
        <taxon>Ascomycota</taxon>
        <taxon>Pezizomycotina</taxon>
        <taxon>Sordariomycetes</taxon>
        <taxon>Sordariomycetidae</taxon>
        <taxon>Diaporthales</taxon>
        <taxon>Cytosporaceae</taxon>
        <taxon>Cytospora</taxon>
    </lineage>
</organism>
<dbReference type="EMBL" id="JAJSPL020000024">
    <property type="protein sequence ID" value="KAK7739036.1"/>
    <property type="molecule type" value="Genomic_DNA"/>
</dbReference>
<feature type="compositionally biased region" description="Basic and acidic residues" evidence="1">
    <location>
        <begin position="76"/>
        <end position="89"/>
    </location>
</feature>
<accession>A0AAN9U4J2</accession>
<dbReference type="AlphaFoldDB" id="A0AAN9U4J2"/>
<feature type="compositionally biased region" description="Basic and acidic residues" evidence="1">
    <location>
        <begin position="39"/>
        <end position="51"/>
    </location>
</feature>
<feature type="region of interest" description="Disordered" evidence="1">
    <location>
        <begin position="1"/>
        <end position="89"/>
    </location>
</feature>
<evidence type="ECO:0000313" key="2">
    <source>
        <dbReference type="EMBL" id="KAK7739036.1"/>
    </source>
</evidence>
<gene>
    <name evidence="2" type="ORF">SLS53_005934</name>
</gene>
<reference evidence="2 3" key="1">
    <citation type="journal article" date="2023" name="PLoS ONE">
        <title>Cytospora paraplurivora sp. nov. isolated from orchards with fruit tree decline syndrome in Ontario, Canada.</title>
        <authorList>
            <person name="Ilyukhin E."/>
            <person name="Nguyen H.D.T."/>
            <person name="Castle A.J."/>
            <person name="Ellouze W."/>
        </authorList>
    </citation>
    <scope>NUCLEOTIDE SEQUENCE [LARGE SCALE GENOMIC DNA]</scope>
    <source>
        <strain evidence="2 3">FDS-564</strain>
    </source>
</reference>
<keyword evidence="3" id="KW-1185">Reference proteome</keyword>
<evidence type="ECO:0000313" key="3">
    <source>
        <dbReference type="Proteomes" id="UP001320245"/>
    </source>
</evidence>
<comment type="caution">
    <text evidence="2">The sequence shown here is derived from an EMBL/GenBank/DDBJ whole genome shotgun (WGS) entry which is preliminary data.</text>
</comment>
<proteinExistence type="predicted"/>
<evidence type="ECO:0000256" key="1">
    <source>
        <dbReference type="SAM" id="MobiDB-lite"/>
    </source>
</evidence>
<feature type="compositionally biased region" description="Basic residues" evidence="1">
    <location>
        <begin position="11"/>
        <end position="22"/>
    </location>
</feature>